<dbReference type="PANTHER" id="PTHR47332:SF4">
    <property type="entry name" value="SET DOMAIN-CONTAINING PROTEIN 5"/>
    <property type="match status" value="1"/>
</dbReference>
<dbReference type="PANTHER" id="PTHR47332">
    <property type="entry name" value="SET DOMAIN-CONTAINING PROTEIN 5"/>
    <property type="match status" value="1"/>
</dbReference>
<dbReference type="SMART" id="SM00317">
    <property type="entry name" value="SET"/>
    <property type="match status" value="1"/>
</dbReference>
<organism evidence="2 3">
    <name type="scientific">Neoarthrinium moseri</name>
    <dbReference type="NCBI Taxonomy" id="1658444"/>
    <lineage>
        <taxon>Eukaryota</taxon>
        <taxon>Fungi</taxon>
        <taxon>Dikarya</taxon>
        <taxon>Ascomycota</taxon>
        <taxon>Pezizomycotina</taxon>
        <taxon>Sordariomycetes</taxon>
        <taxon>Xylariomycetidae</taxon>
        <taxon>Amphisphaeriales</taxon>
        <taxon>Apiosporaceae</taxon>
        <taxon>Neoarthrinium</taxon>
    </lineage>
</organism>
<gene>
    <name evidence="2" type="ORF">JX265_009883</name>
</gene>
<evidence type="ECO:0000313" key="3">
    <source>
        <dbReference type="Proteomes" id="UP000829685"/>
    </source>
</evidence>
<dbReference type="Gene3D" id="2.170.270.10">
    <property type="entry name" value="SET domain"/>
    <property type="match status" value="1"/>
</dbReference>
<dbReference type="CDD" id="cd20071">
    <property type="entry name" value="SET_SMYD"/>
    <property type="match status" value="1"/>
</dbReference>
<sequence length="308" mass="35204">MCRLFEILNTPQSGSGAFATRDIPVGTVILREKALRISPRIKFVDREDQLGPYDPCIPGLEDLMDAYDGLTREKKEQVLELSSHRPERGRSPDTREQYLQLWFATRTNSFIEDDAGYRSRIPDKSFPNLLSLAITRVALFTVASRFNHSCAHNALHAVEAGFIELRARCDIREGKEITLTYIDPWVEDRAAQLERSWGFRCCCPICDESNTTMSPEVRGNYEKMFKQLQYWRNGDPLSGFAWVRRHARRLEALEFLGCSYALLQEYVLAADAYEYVGDIAKKEHSLEAALEMAVLSCGHDHDTTQRIA</sequence>
<feature type="domain" description="SET" evidence="1">
    <location>
        <begin position="3"/>
        <end position="182"/>
    </location>
</feature>
<keyword evidence="3" id="KW-1185">Reference proteome</keyword>
<dbReference type="InterPro" id="IPR053185">
    <property type="entry name" value="SET_domain_protein"/>
</dbReference>
<dbReference type="PROSITE" id="PS50280">
    <property type="entry name" value="SET"/>
    <property type="match status" value="1"/>
</dbReference>
<dbReference type="InterPro" id="IPR001214">
    <property type="entry name" value="SET_dom"/>
</dbReference>
<dbReference type="Pfam" id="PF00856">
    <property type="entry name" value="SET"/>
    <property type="match status" value="1"/>
</dbReference>
<dbReference type="SUPFAM" id="SSF82199">
    <property type="entry name" value="SET domain"/>
    <property type="match status" value="1"/>
</dbReference>
<dbReference type="EMBL" id="JAFIMR010000031">
    <property type="protein sequence ID" value="KAI1860484.1"/>
    <property type="molecule type" value="Genomic_DNA"/>
</dbReference>
<accession>A0A9P9WF90</accession>
<dbReference type="AlphaFoldDB" id="A0A9P9WF90"/>
<protein>
    <recommendedName>
        <fullName evidence="1">SET domain-containing protein</fullName>
    </recommendedName>
</protein>
<evidence type="ECO:0000313" key="2">
    <source>
        <dbReference type="EMBL" id="KAI1860484.1"/>
    </source>
</evidence>
<name>A0A9P9WF90_9PEZI</name>
<comment type="caution">
    <text evidence="2">The sequence shown here is derived from an EMBL/GenBank/DDBJ whole genome shotgun (WGS) entry which is preliminary data.</text>
</comment>
<reference evidence="2" key="1">
    <citation type="submission" date="2021-03" db="EMBL/GenBank/DDBJ databases">
        <title>Revisited historic fungal species revealed as producer of novel bioactive compounds through whole genome sequencing and comparative genomics.</title>
        <authorList>
            <person name="Vignolle G.A."/>
            <person name="Hochenegger N."/>
            <person name="Mach R.L."/>
            <person name="Mach-Aigner A.R."/>
            <person name="Javad Rahimi M."/>
            <person name="Salim K.A."/>
            <person name="Chan C.M."/>
            <person name="Lim L.B.L."/>
            <person name="Cai F."/>
            <person name="Druzhinina I.S."/>
            <person name="U'Ren J.M."/>
            <person name="Derntl C."/>
        </authorList>
    </citation>
    <scope>NUCLEOTIDE SEQUENCE</scope>
    <source>
        <strain evidence="2">TUCIM 5799</strain>
    </source>
</reference>
<evidence type="ECO:0000259" key="1">
    <source>
        <dbReference type="PROSITE" id="PS50280"/>
    </source>
</evidence>
<dbReference type="Proteomes" id="UP000829685">
    <property type="component" value="Unassembled WGS sequence"/>
</dbReference>
<dbReference type="InterPro" id="IPR046341">
    <property type="entry name" value="SET_dom_sf"/>
</dbReference>
<proteinExistence type="predicted"/>